<sequence>MHQADAERRDGCGPSGPSSESGSALVPYAHRVLPLGPPPR</sequence>
<gene>
    <name evidence="2" type="ORF">DB32_007646</name>
</gene>
<feature type="region of interest" description="Disordered" evidence="1">
    <location>
        <begin position="1"/>
        <end position="40"/>
    </location>
</feature>
<dbReference type="EMBL" id="CP011125">
    <property type="protein sequence ID" value="AKF10497.1"/>
    <property type="molecule type" value="Genomic_DNA"/>
</dbReference>
<feature type="compositionally biased region" description="Basic and acidic residues" evidence="1">
    <location>
        <begin position="1"/>
        <end position="11"/>
    </location>
</feature>
<protein>
    <submittedName>
        <fullName evidence="2">Uncharacterized protein</fullName>
    </submittedName>
</protein>
<evidence type="ECO:0000313" key="2">
    <source>
        <dbReference type="EMBL" id="AKF10497.1"/>
    </source>
</evidence>
<proteinExistence type="predicted"/>
<keyword evidence="3" id="KW-1185">Reference proteome</keyword>
<dbReference type="STRING" id="927083.DB32_007646"/>
<dbReference type="Proteomes" id="UP000034883">
    <property type="component" value="Chromosome"/>
</dbReference>
<evidence type="ECO:0000256" key="1">
    <source>
        <dbReference type="SAM" id="MobiDB-lite"/>
    </source>
</evidence>
<dbReference type="KEGG" id="samy:DB32_007646"/>
<evidence type="ECO:0000313" key="3">
    <source>
        <dbReference type="Proteomes" id="UP000034883"/>
    </source>
</evidence>
<accession>A0A0F6YM96</accession>
<dbReference type="AlphaFoldDB" id="A0A0F6YM96"/>
<organism evidence="2 3">
    <name type="scientific">Sandaracinus amylolyticus</name>
    <dbReference type="NCBI Taxonomy" id="927083"/>
    <lineage>
        <taxon>Bacteria</taxon>
        <taxon>Pseudomonadati</taxon>
        <taxon>Myxococcota</taxon>
        <taxon>Polyangia</taxon>
        <taxon>Polyangiales</taxon>
        <taxon>Sandaracinaceae</taxon>
        <taxon>Sandaracinus</taxon>
    </lineage>
</organism>
<name>A0A0F6YM96_9BACT</name>
<reference evidence="2 3" key="1">
    <citation type="submission" date="2015-03" db="EMBL/GenBank/DDBJ databases">
        <title>Genome assembly of Sandaracinus amylolyticus DSM 53668.</title>
        <authorList>
            <person name="Sharma G."/>
            <person name="Subramanian S."/>
        </authorList>
    </citation>
    <scope>NUCLEOTIDE SEQUENCE [LARGE SCALE GENOMIC DNA]</scope>
    <source>
        <strain evidence="2 3">DSM 53668</strain>
    </source>
</reference>